<dbReference type="EMBL" id="RBDX01000047">
    <property type="protein sequence ID" value="RKN03591.1"/>
    <property type="molecule type" value="Genomic_DNA"/>
</dbReference>
<protein>
    <submittedName>
        <fullName evidence="2">Acetyltransferase</fullName>
    </submittedName>
</protein>
<dbReference type="Gene3D" id="2.40.128.150">
    <property type="entry name" value="Cysteine proteinases"/>
    <property type="match status" value="1"/>
</dbReference>
<reference evidence="4 5" key="1">
    <citation type="submission" date="2018-09" db="EMBL/GenBank/DDBJ databases">
        <title>Streptomyces sp. nov. DS1-2, an endophytic actinomycete isolated from roots of Dendrobium scabrilingue.</title>
        <authorList>
            <person name="Kuncharoen N."/>
            <person name="Kudo T."/>
            <person name="Ohkuma M."/>
            <person name="Yuki M."/>
            <person name="Tanasupawat S."/>
        </authorList>
    </citation>
    <scope>NUCLEOTIDE SEQUENCE [LARGE SCALE GENOMIC DNA]</scope>
    <source>
        <strain evidence="2 5">AZ1-7</strain>
        <strain evidence="3 4">DS1-2</strain>
    </source>
</reference>
<keyword evidence="4" id="KW-1185">Reference proteome</keyword>
<dbReference type="Proteomes" id="UP000268652">
    <property type="component" value="Unassembled WGS sequence"/>
</dbReference>
<dbReference type="Pfam" id="PF00797">
    <property type="entry name" value="Acetyltransf_2"/>
    <property type="match status" value="1"/>
</dbReference>
<dbReference type="OrthoDB" id="7181050at2"/>
<evidence type="ECO:0000256" key="1">
    <source>
        <dbReference type="ARBA" id="ARBA00006547"/>
    </source>
</evidence>
<dbReference type="PANTHER" id="PTHR11786:SF0">
    <property type="entry name" value="ARYLAMINE N-ACETYLTRANSFERASE 4-RELATED"/>
    <property type="match status" value="1"/>
</dbReference>
<evidence type="ECO:0000313" key="2">
    <source>
        <dbReference type="EMBL" id="RKN03591.1"/>
    </source>
</evidence>
<proteinExistence type="inferred from homology"/>
<evidence type="ECO:0000313" key="5">
    <source>
        <dbReference type="Proteomes" id="UP000275024"/>
    </source>
</evidence>
<name>A0A3A9VR44_9ACTN</name>
<dbReference type="InterPro" id="IPR001447">
    <property type="entry name" value="Arylamine_N-AcTrfase"/>
</dbReference>
<comment type="similarity">
    <text evidence="1">Belongs to the arylamine N-acetyltransferase family.</text>
</comment>
<dbReference type="EMBL" id="RBDY01000047">
    <property type="protein sequence ID" value="RKN13452.1"/>
    <property type="molecule type" value="Genomic_DNA"/>
</dbReference>
<keyword evidence="2" id="KW-0808">Transferase</keyword>
<comment type="caution">
    <text evidence="2">The sequence shown here is derived from an EMBL/GenBank/DDBJ whole genome shotgun (WGS) entry which is preliminary data.</text>
</comment>
<dbReference type="SUPFAM" id="SSF54001">
    <property type="entry name" value="Cysteine proteinases"/>
    <property type="match status" value="1"/>
</dbReference>
<dbReference type="InterPro" id="IPR038765">
    <property type="entry name" value="Papain-like_cys_pep_sf"/>
</dbReference>
<dbReference type="Proteomes" id="UP000275024">
    <property type="component" value="Unassembled WGS sequence"/>
</dbReference>
<dbReference type="RefSeq" id="WP_120700637.1">
    <property type="nucleotide sequence ID" value="NZ_RBDX01000047.1"/>
</dbReference>
<accession>A0A3A9VR44</accession>
<sequence length="264" mass="29593">MFSVDTYLSTLGWTGPVEPTARTLRELHKRHMIRVAFDNSAHARLGTSILNDIDIDLDAAFDEIILGGRGGVCFELSGLFRRLLTELGYDVIILSAGARGASGEFGPDFEHLFLGVRLDGELWLVDVGFAGPSFIEPLRLTDEEQEQYGVTYRLIRRDGYHVLQRKGHVGDWQAVYRLKPEARTLADWNGSATDTPDDDDPGWNWAGQLVASGTVIHGRSFDTGQLILVGRRFVRVDNGHEEVRVLVDTDEYRKTAEHILGRDR</sequence>
<evidence type="ECO:0000313" key="4">
    <source>
        <dbReference type="Proteomes" id="UP000268652"/>
    </source>
</evidence>
<organism evidence="2 5">
    <name type="scientific">Streptomyces radicis</name>
    <dbReference type="NCBI Taxonomy" id="1750517"/>
    <lineage>
        <taxon>Bacteria</taxon>
        <taxon>Bacillati</taxon>
        <taxon>Actinomycetota</taxon>
        <taxon>Actinomycetes</taxon>
        <taxon>Kitasatosporales</taxon>
        <taxon>Streptomycetaceae</taxon>
        <taxon>Streptomyces</taxon>
    </lineage>
</organism>
<dbReference type="GO" id="GO:0016407">
    <property type="term" value="F:acetyltransferase activity"/>
    <property type="evidence" value="ECO:0007669"/>
    <property type="project" value="InterPro"/>
</dbReference>
<gene>
    <name evidence="3" type="ORF">D7318_31285</name>
    <name evidence="2" type="ORF">D7319_31290</name>
</gene>
<evidence type="ECO:0000313" key="3">
    <source>
        <dbReference type="EMBL" id="RKN13452.1"/>
    </source>
</evidence>
<dbReference type="Gene3D" id="3.30.2140.10">
    <property type="entry name" value="Arylamine N-acetyltransferase"/>
    <property type="match status" value="1"/>
</dbReference>
<dbReference type="AlphaFoldDB" id="A0A3A9VR44"/>
<dbReference type="PANTHER" id="PTHR11786">
    <property type="entry name" value="N-HYDROXYARYLAMINE O-ACETYLTRANSFERASE"/>
    <property type="match status" value="1"/>
</dbReference>